<dbReference type="PROSITE" id="PS51444">
    <property type="entry name" value="FH2"/>
    <property type="match status" value="1"/>
</dbReference>
<evidence type="ECO:0000313" key="3">
    <source>
        <dbReference type="EMBL" id="KAF5838854.1"/>
    </source>
</evidence>
<accession>A0ABQ7GW61</accession>
<dbReference type="SUPFAM" id="SSF101447">
    <property type="entry name" value="Formin homology 2 domain (FH2 domain)"/>
    <property type="match status" value="1"/>
</dbReference>
<dbReference type="EMBL" id="MU069564">
    <property type="protein sequence ID" value="KAF5838854.1"/>
    <property type="molecule type" value="Genomic_DNA"/>
</dbReference>
<feature type="compositionally biased region" description="Polar residues" evidence="1">
    <location>
        <begin position="396"/>
        <end position="408"/>
    </location>
</feature>
<dbReference type="Gene3D" id="1.20.58.2220">
    <property type="entry name" value="Formin, FH2 domain"/>
    <property type="match status" value="1"/>
</dbReference>
<feature type="compositionally biased region" description="Low complexity" evidence="1">
    <location>
        <begin position="318"/>
        <end position="333"/>
    </location>
</feature>
<organism evidence="3 4">
    <name type="scientific">Dunaliella salina</name>
    <name type="common">Green alga</name>
    <name type="synonym">Protococcus salinus</name>
    <dbReference type="NCBI Taxonomy" id="3046"/>
    <lineage>
        <taxon>Eukaryota</taxon>
        <taxon>Viridiplantae</taxon>
        <taxon>Chlorophyta</taxon>
        <taxon>core chlorophytes</taxon>
        <taxon>Chlorophyceae</taxon>
        <taxon>CS clade</taxon>
        <taxon>Chlamydomonadales</taxon>
        <taxon>Dunaliellaceae</taxon>
        <taxon>Dunaliella</taxon>
    </lineage>
</organism>
<evidence type="ECO:0000259" key="2">
    <source>
        <dbReference type="PROSITE" id="PS51444"/>
    </source>
</evidence>
<protein>
    <recommendedName>
        <fullName evidence="2">FH2 domain-containing protein</fullName>
    </recommendedName>
</protein>
<gene>
    <name evidence="3" type="ORF">DUNSADRAFT_2112</name>
</gene>
<feature type="compositionally biased region" description="Low complexity" evidence="1">
    <location>
        <begin position="409"/>
        <end position="427"/>
    </location>
</feature>
<dbReference type="Proteomes" id="UP000815325">
    <property type="component" value="Unassembled WGS sequence"/>
</dbReference>
<comment type="caution">
    <text evidence="3">The sequence shown here is derived from an EMBL/GenBank/DDBJ whole genome shotgun (WGS) entry which is preliminary data.</text>
</comment>
<sequence length="646" mass="69595">MFCRLRNLPKLADTRSTTSNISLLQVLAVEVTRMLQPEDMNEEEEQKDGNDGSPGAGSVVLADELAAVLDPMLKLSAEEASKMLASAQAALVEMQEALATLLPQTPTKDSFSSCKPQHTPTLATSPTKATPNRDMSGESLPSTPAQQQQLQQNGDRGSSEGQWGLILGEEEEDRFQATMRRDLAELEDMCTEVKALQAAAKAAYEEVLAYFGETTNSTPSDIEFWSILSSFVERFSAAQRALLEERKLKNEREARRKQREHAGMVAMQAQASRKAQAEVGRQEAVDRLLDGASPSTLHTAAAAGLSVSHKNVHGKNEQQQQQQHLQGPNPGQQSTPIPSGLDSAKLQHTQHPQHQQLPLTARELRELEAKKRQDAIARLLATAPMAHSHAQHHHPTQASPRPSAANSHSLEMAPAEAPSPSTPTLTPLHLQHKAALPFSSLPFTAPQGLRPGSPTHPSPPFSHSNGDNHTALPPQLSAHASLRMAQLRGESPSDPTEASVVSSKDGDLHANLLLPHFPRHMAQQGTGAAAADRLHVRHIWAQQGVPAGADTAAPPVYALHSNAAELLGGFAHDPQYAGQENGAEISLDQEDLQKLASNGDSIGSGARDGSLLHAEELLGAIRQRQQQQWAKQQAAARKQDGLEDEA</sequence>
<feature type="region of interest" description="Disordered" evidence="1">
    <location>
        <begin position="385"/>
        <end position="427"/>
    </location>
</feature>
<feature type="region of interest" description="Disordered" evidence="1">
    <location>
        <begin position="441"/>
        <end position="474"/>
    </location>
</feature>
<feature type="domain" description="FH2" evidence="2">
    <location>
        <begin position="1"/>
        <end position="261"/>
    </location>
</feature>
<dbReference type="InterPro" id="IPR042201">
    <property type="entry name" value="FH2_Formin_sf"/>
</dbReference>
<feature type="region of interest" description="Disordered" evidence="1">
    <location>
        <begin position="309"/>
        <end position="359"/>
    </location>
</feature>
<proteinExistence type="predicted"/>
<dbReference type="InterPro" id="IPR051412">
    <property type="entry name" value="Formin_Homology_Diaphanous_sf"/>
</dbReference>
<feature type="region of interest" description="Disordered" evidence="1">
    <location>
        <begin position="251"/>
        <end position="279"/>
    </location>
</feature>
<dbReference type="PANTHER" id="PTHR45691:SF6">
    <property type="entry name" value="PROTEIN DIAPHANOUS"/>
    <property type="match status" value="1"/>
</dbReference>
<feature type="region of interest" description="Disordered" evidence="1">
    <location>
        <begin position="106"/>
        <end position="161"/>
    </location>
</feature>
<keyword evidence="4" id="KW-1185">Reference proteome</keyword>
<evidence type="ECO:0000313" key="4">
    <source>
        <dbReference type="Proteomes" id="UP000815325"/>
    </source>
</evidence>
<reference evidence="3" key="1">
    <citation type="submission" date="2017-08" db="EMBL/GenBank/DDBJ databases">
        <authorList>
            <person name="Polle J.E."/>
            <person name="Barry K."/>
            <person name="Cushman J."/>
            <person name="Schmutz J."/>
            <person name="Tran D."/>
            <person name="Hathwaick L.T."/>
            <person name="Yim W.C."/>
            <person name="Jenkins J."/>
            <person name="Mckie-Krisberg Z.M."/>
            <person name="Prochnik S."/>
            <person name="Lindquist E."/>
            <person name="Dockter R.B."/>
            <person name="Adam C."/>
            <person name="Molina H."/>
            <person name="Bunkerborg J."/>
            <person name="Jin E."/>
            <person name="Buchheim M."/>
            <person name="Magnuson J."/>
        </authorList>
    </citation>
    <scope>NUCLEOTIDE SEQUENCE</scope>
    <source>
        <strain evidence="3">CCAP 19/18</strain>
    </source>
</reference>
<name>A0ABQ7GW61_DUNSA</name>
<feature type="compositionally biased region" description="Low complexity" evidence="1">
    <location>
        <begin position="346"/>
        <end position="359"/>
    </location>
</feature>
<dbReference type="InterPro" id="IPR015425">
    <property type="entry name" value="FH2_Formin"/>
</dbReference>
<evidence type="ECO:0000256" key="1">
    <source>
        <dbReference type="SAM" id="MobiDB-lite"/>
    </source>
</evidence>
<feature type="region of interest" description="Disordered" evidence="1">
    <location>
        <begin position="39"/>
        <end position="58"/>
    </location>
</feature>
<dbReference type="PANTHER" id="PTHR45691">
    <property type="entry name" value="PROTEIN DIAPHANOUS"/>
    <property type="match status" value="1"/>
</dbReference>
<feature type="compositionally biased region" description="Polar residues" evidence="1">
    <location>
        <begin position="106"/>
        <end position="130"/>
    </location>
</feature>